<reference evidence="1 2" key="1">
    <citation type="journal article" date="2019" name="Int. J. Syst. Evol. Microbiol.">
        <title>The Global Catalogue of Microorganisms (GCM) 10K type strain sequencing project: providing services to taxonomists for standard genome sequencing and annotation.</title>
        <authorList>
            <consortium name="The Broad Institute Genomics Platform"/>
            <consortium name="The Broad Institute Genome Sequencing Center for Infectious Disease"/>
            <person name="Wu L."/>
            <person name="Ma J."/>
        </authorList>
    </citation>
    <scope>NUCLEOTIDE SEQUENCE [LARGE SCALE GENOMIC DNA]</scope>
    <source>
        <strain evidence="1 2">JCM 16231</strain>
    </source>
</reference>
<evidence type="ECO:0000313" key="2">
    <source>
        <dbReference type="Proteomes" id="UP001500185"/>
    </source>
</evidence>
<evidence type="ECO:0000313" key="1">
    <source>
        <dbReference type="EMBL" id="GAA0759682.1"/>
    </source>
</evidence>
<proteinExistence type="predicted"/>
<gene>
    <name evidence="1" type="ORF">GCM10009433_18120</name>
</gene>
<sequence length="119" mass="13379">MKLLLYRKSYSLEDSIQNFLDFYYASTMTYLASDLLHEGLLPDQISKAVSTAIKAAKASNIEIHKHFMLVYSGINNSIIQDCKLSHLGFGLVVMNADSSLSSISRFQVEVLSTYFEKSL</sequence>
<dbReference type="EMBL" id="BAAAGG010000005">
    <property type="protein sequence ID" value="GAA0759682.1"/>
    <property type="molecule type" value="Genomic_DNA"/>
</dbReference>
<accession>A0ABN1KA16</accession>
<comment type="caution">
    <text evidence="1">The sequence shown here is derived from an EMBL/GenBank/DDBJ whole genome shotgun (WGS) entry which is preliminary data.</text>
</comment>
<evidence type="ECO:0008006" key="3">
    <source>
        <dbReference type="Google" id="ProtNLM"/>
    </source>
</evidence>
<keyword evidence="2" id="KW-1185">Reference proteome</keyword>
<dbReference type="RefSeq" id="WP_224454325.1">
    <property type="nucleotide sequence ID" value="NZ_BAAAGG010000005.1"/>
</dbReference>
<dbReference type="Proteomes" id="UP001500185">
    <property type="component" value="Unassembled WGS sequence"/>
</dbReference>
<name>A0ABN1KA16_9FLAO</name>
<protein>
    <recommendedName>
        <fullName evidence="3">Roadblock/LAMTOR2 domain-containing protein</fullName>
    </recommendedName>
</protein>
<organism evidence="1 2">
    <name type="scientific">Psychroflexus lacisalsi</name>
    <dbReference type="NCBI Taxonomy" id="503928"/>
    <lineage>
        <taxon>Bacteria</taxon>
        <taxon>Pseudomonadati</taxon>
        <taxon>Bacteroidota</taxon>
        <taxon>Flavobacteriia</taxon>
        <taxon>Flavobacteriales</taxon>
        <taxon>Flavobacteriaceae</taxon>
        <taxon>Psychroflexus</taxon>
    </lineage>
</organism>